<feature type="coiled-coil region" evidence="4">
    <location>
        <begin position="291"/>
        <end position="347"/>
    </location>
</feature>
<accession>A0A6P4YDS3</accession>
<feature type="region of interest" description="Disordered" evidence="5">
    <location>
        <begin position="1"/>
        <end position="73"/>
    </location>
</feature>
<dbReference type="InterPro" id="IPR002110">
    <property type="entry name" value="Ankyrin_rpt"/>
</dbReference>
<reference evidence="7" key="1">
    <citation type="submission" date="2025-08" db="UniProtKB">
        <authorList>
            <consortium name="RefSeq"/>
        </authorList>
    </citation>
    <scope>IDENTIFICATION</scope>
    <source>
        <tissue evidence="7">Gonad</tissue>
    </source>
</reference>
<dbReference type="RefSeq" id="XP_019620264.1">
    <property type="nucleotide sequence ID" value="XM_019764705.1"/>
</dbReference>
<keyword evidence="1" id="KW-0677">Repeat</keyword>
<dbReference type="InterPro" id="IPR036770">
    <property type="entry name" value="Ankyrin_rpt-contain_sf"/>
</dbReference>
<evidence type="ECO:0000313" key="6">
    <source>
        <dbReference type="Proteomes" id="UP000515135"/>
    </source>
</evidence>
<evidence type="ECO:0000256" key="4">
    <source>
        <dbReference type="SAM" id="Coils"/>
    </source>
</evidence>
<dbReference type="PANTHER" id="PTHR24171">
    <property type="entry name" value="ANKYRIN REPEAT DOMAIN-CONTAINING PROTEIN 39-RELATED"/>
    <property type="match status" value="1"/>
</dbReference>
<dbReference type="Gene3D" id="1.25.40.20">
    <property type="entry name" value="Ankyrin repeat-containing domain"/>
    <property type="match status" value="1"/>
</dbReference>
<feature type="coiled-coil region" evidence="4">
    <location>
        <begin position="372"/>
        <end position="406"/>
    </location>
</feature>
<feature type="compositionally biased region" description="Low complexity" evidence="5">
    <location>
        <begin position="8"/>
        <end position="60"/>
    </location>
</feature>
<dbReference type="SMART" id="SM00248">
    <property type="entry name" value="ANK"/>
    <property type="match status" value="2"/>
</dbReference>
<keyword evidence="6" id="KW-1185">Reference proteome</keyword>
<keyword evidence="2 3" id="KW-0040">ANK repeat</keyword>
<dbReference type="Pfam" id="PF00612">
    <property type="entry name" value="IQ"/>
    <property type="match status" value="1"/>
</dbReference>
<evidence type="ECO:0000256" key="5">
    <source>
        <dbReference type="SAM" id="MobiDB-lite"/>
    </source>
</evidence>
<dbReference type="Pfam" id="PF12796">
    <property type="entry name" value="Ank_2"/>
    <property type="match status" value="1"/>
</dbReference>
<feature type="compositionally biased region" description="Basic and acidic residues" evidence="5">
    <location>
        <begin position="61"/>
        <end position="73"/>
    </location>
</feature>
<dbReference type="AlphaFoldDB" id="A0A6P4YDS3"/>
<dbReference type="PROSITE" id="PS50088">
    <property type="entry name" value="ANK_REPEAT"/>
    <property type="match status" value="2"/>
</dbReference>
<feature type="coiled-coil region" evidence="4">
    <location>
        <begin position="90"/>
        <end position="155"/>
    </location>
</feature>
<evidence type="ECO:0000256" key="1">
    <source>
        <dbReference type="ARBA" id="ARBA00022737"/>
    </source>
</evidence>
<keyword evidence="4" id="KW-0175">Coiled coil</keyword>
<evidence type="ECO:0000313" key="7">
    <source>
        <dbReference type="RefSeq" id="XP_019620264.1"/>
    </source>
</evidence>
<proteinExistence type="predicted"/>
<dbReference type="OrthoDB" id="426293at2759"/>
<dbReference type="GeneID" id="109466847"/>
<dbReference type="InterPro" id="IPR027417">
    <property type="entry name" value="P-loop_NTPase"/>
</dbReference>
<dbReference type="Gene3D" id="3.40.50.300">
    <property type="entry name" value="P-loop containing nucleotide triphosphate hydrolases"/>
    <property type="match status" value="1"/>
</dbReference>
<dbReference type="PROSITE" id="PS50297">
    <property type="entry name" value="ANK_REP_REGION"/>
    <property type="match status" value="2"/>
</dbReference>
<dbReference type="InterPro" id="IPR000048">
    <property type="entry name" value="IQ_motif_EF-hand-BS"/>
</dbReference>
<dbReference type="Proteomes" id="UP000515135">
    <property type="component" value="Unplaced"/>
</dbReference>
<evidence type="ECO:0000256" key="3">
    <source>
        <dbReference type="PROSITE-ProRule" id="PRU00023"/>
    </source>
</evidence>
<sequence length="590" mass="66765">MPPKFAKKAAAPAAKAPPRVATRAPAAAKKTNVPVKAAKGAPVAKKGAAPAQKGKAAAPAKGEDKPQKKVWTKEDEAACKIQKVYRGYRAKKLLQKKKKEKEDYLELMEKLEREAFVKLVKMEQAKAEEEMRKMEEERRRQREAAKRRKRMLEAAFDGDNDEILSVLKEVEELDNKNNVPNDMSGRAIRAKHLLDVVECEDANNNTPLSEAAGGGQAETIKMLIERGADPNTVGQFGRTPLYRSAFGGHLAAIEMLLQYGADPRLFASDGATPEQVAANDDVAQVLREWDISQTEKLVEKIEAEKQRRKEEEQRRHEEECNKLEDEVAAVDKQNDAKQKQLKKAYEELEKRIYEHDECTHKGFNTDITLPAVQEAERELELLKIEAEEMRQKLAGLKLKLREQRNLGKDGVEEELSGIKVTVRELDDVLIRDVGNKIKDSGKWPLVIDESSQATTFLRYQDTNYMNSLNPVHMEPERIRMAVLGAIRFGKPAVLDMLDVDMFETASMKFDGVQSGLMDAIMTKEILQESRYMALVKESDPKEYQPSNFLHAKSDNFRFFIVTKLRYPPQDLLDKTYPIRIHIPGVDTGVL</sequence>
<dbReference type="PROSITE" id="PS50096">
    <property type="entry name" value="IQ"/>
    <property type="match status" value="1"/>
</dbReference>
<dbReference type="PANTHER" id="PTHR24171:SF9">
    <property type="entry name" value="ANKYRIN REPEAT DOMAIN-CONTAINING PROTEIN 39"/>
    <property type="match status" value="1"/>
</dbReference>
<evidence type="ECO:0000256" key="2">
    <source>
        <dbReference type="ARBA" id="ARBA00023043"/>
    </source>
</evidence>
<dbReference type="KEGG" id="bbel:109466847"/>
<feature type="repeat" description="ANK" evidence="3">
    <location>
        <begin position="203"/>
        <end position="235"/>
    </location>
</feature>
<gene>
    <name evidence="7" type="primary">LOC109466847</name>
</gene>
<protein>
    <submittedName>
        <fullName evidence="7">IQ motif and ankyrin repeat domain-containing protein</fullName>
    </submittedName>
</protein>
<dbReference type="SUPFAM" id="SSF48403">
    <property type="entry name" value="Ankyrin repeat"/>
    <property type="match status" value="1"/>
</dbReference>
<name>A0A6P4YDS3_BRABE</name>
<feature type="repeat" description="ANK" evidence="3">
    <location>
        <begin position="236"/>
        <end position="268"/>
    </location>
</feature>
<organism evidence="6 7">
    <name type="scientific">Branchiostoma belcheri</name>
    <name type="common">Amphioxus</name>
    <dbReference type="NCBI Taxonomy" id="7741"/>
    <lineage>
        <taxon>Eukaryota</taxon>
        <taxon>Metazoa</taxon>
        <taxon>Chordata</taxon>
        <taxon>Cephalochordata</taxon>
        <taxon>Leptocardii</taxon>
        <taxon>Amphioxiformes</taxon>
        <taxon>Branchiostomatidae</taxon>
        <taxon>Branchiostoma</taxon>
    </lineage>
</organism>